<dbReference type="InterPro" id="IPR036412">
    <property type="entry name" value="HAD-like_sf"/>
</dbReference>
<dbReference type="SFLD" id="SFLDG01129">
    <property type="entry name" value="C1.5:_HAD__Beta-PGM__Phosphata"/>
    <property type="match status" value="1"/>
</dbReference>
<dbReference type="NCBIfam" id="TIGR01509">
    <property type="entry name" value="HAD-SF-IA-v3"/>
    <property type="match status" value="1"/>
</dbReference>
<keyword evidence="6" id="KW-1185">Reference proteome</keyword>
<name>A0ABR1G7X1_AURAN</name>
<evidence type="ECO:0000313" key="5">
    <source>
        <dbReference type="EMBL" id="KAK7249280.1"/>
    </source>
</evidence>
<protein>
    <submittedName>
        <fullName evidence="5">Dephospho-CoA kinase</fullName>
    </submittedName>
</protein>
<dbReference type="InterPro" id="IPR006439">
    <property type="entry name" value="HAD-SF_hydro_IA"/>
</dbReference>
<sequence length="483" mass="50774">MRLSFVATMAQFGTVAALTKCVGITGGIAMGKSTCTTFLRDIYGVPVHDADAAVHRLYASGGAAVAAIRDRFGAGVISAEGAVDRAALSALLQALDDAERGAAFQALEAIVHPLVAADRTAFVADARAARAWLVGVDIPLLFETLGDGARASGIDHVLAVTCGSAAEQRRRALKRPGMSEGKLDAILARQLDDGDRLARADSVVDTSFWDKARARGATAKILAALWSGPAGPPGVATAVSFDLDNTFWPTLPPLMKIRHARPELCEQYLPKTFKALAPDVEASVEAKMDAFEAARPKLDVEAELKHDITARRRVAFRALAAHHGDADEDADALVADFVQRRTDATDEFLEADALPVVAALRARGLRVGALTNGNAGRAGRLGDALDFWLTASDVGASKPATPPFVAACHAAGCAPEALVHVGDSLHDDVLGALDFGCRAVHVTKLAAEADEPELLARLAAYGDDRFRRVATLADVEAAIADWL</sequence>
<dbReference type="InterPro" id="IPR027417">
    <property type="entry name" value="P-loop_NTPase"/>
</dbReference>
<keyword evidence="4" id="KW-0732">Signal</keyword>
<dbReference type="PANTHER" id="PTHR43316">
    <property type="entry name" value="HYDROLASE, HALOACID DELAHOGENASE-RELATED"/>
    <property type="match status" value="1"/>
</dbReference>
<dbReference type="SUPFAM" id="SSF56784">
    <property type="entry name" value="HAD-like"/>
    <property type="match status" value="1"/>
</dbReference>
<dbReference type="Gene3D" id="3.40.50.1000">
    <property type="entry name" value="HAD superfamily/HAD-like"/>
    <property type="match status" value="1"/>
</dbReference>
<dbReference type="PROSITE" id="PS51219">
    <property type="entry name" value="DPCK"/>
    <property type="match status" value="1"/>
</dbReference>
<evidence type="ECO:0000256" key="4">
    <source>
        <dbReference type="SAM" id="SignalP"/>
    </source>
</evidence>
<evidence type="ECO:0000256" key="2">
    <source>
        <dbReference type="ARBA" id="ARBA00022801"/>
    </source>
</evidence>
<organism evidence="5 6">
    <name type="scientific">Aureococcus anophagefferens</name>
    <name type="common">Harmful bloom alga</name>
    <dbReference type="NCBI Taxonomy" id="44056"/>
    <lineage>
        <taxon>Eukaryota</taxon>
        <taxon>Sar</taxon>
        <taxon>Stramenopiles</taxon>
        <taxon>Ochrophyta</taxon>
        <taxon>Pelagophyceae</taxon>
        <taxon>Pelagomonadales</taxon>
        <taxon>Pelagomonadaceae</taxon>
        <taxon>Aureococcus</taxon>
    </lineage>
</organism>
<keyword evidence="5" id="KW-0808">Transferase</keyword>
<proteinExistence type="inferred from homology"/>
<dbReference type="NCBIfam" id="TIGR00152">
    <property type="entry name" value="dephospho-CoA kinase"/>
    <property type="match status" value="1"/>
</dbReference>
<dbReference type="EMBL" id="JBBJCI010000080">
    <property type="protein sequence ID" value="KAK7249280.1"/>
    <property type="molecule type" value="Genomic_DNA"/>
</dbReference>
<dbReference type="SUPFAM" id="SSF52540">
    <property type="entry name" value="P-loop containing nucleoside triphosphate hydrolases"/>
    <property type="match status" value="1"/>
</dbReference>
<evidence type="ECO:0000256" key="1">
    <source>
        <dbReference type="ARBA" id="ARBA00022741"/>
    </source>
</evidence>
<gene>
    <name evidence="5" type="ORF">SO694_00047048</name>
</gene>
<dbReference type="InterPro" id="IPR023214">
    <property type="entry name" value="HAD_sf"/>
</dbReference>
<dbReference type="CDD" id="cd02022">
    <property type="entry name" value="DPCK"/>
    <property type="match status" value="1"/>
</dbReference>
<dbReference type="Proteomes" id="UP001363151">
    <property type="component" value="Unassembled WGS sequence"/>
</dbReference>
<dbReference type="Pfam" id="PF01121">
    <property type="entry name" value="CoaE"/>
    <property type="match status" value="1"/>
</dbReference>
<evidence type="ECO:0000313" key="6">
    <source>
        <dbReference type="Proteomes" id="UP001363151"/>
    </source>
</evidence>
<dbReference type="Pfam" id="PF00702">
    <property type="entry name" value="Hydrolase"/>
    <property type="match status" value="1"/>
</dbReference>
<dbReference type="SFLD" id="SFLDS00003">
    <property type="entry name" value="Haloacid_Dehalogenase"/>
    <property type="match status" value="1"/>
</dbReference>
<reference evidence="5 6" key="1">
    <citation type="submission" date="2024-03" db="EMBL/GenBank/DDBJ databases">
        <title>Aureococcus anophagefferens CCMP1851 and Kratosvirus quantuckense: Draft genome of a second virus-susceptible host strain in the model system.</title>
        <authorList>
            <person name="Chase E."/>
            <person name="Truchon A.R."/>
            <person name="Schepens W."/>
            <person name="Wilhelm S.W."/>
        </authorList>
    </citation>
    <scope>NUCLEOTIDE SEQUENCE [LARGE SCALE GENOMIC DNA]</scope>
    <source>
        <strain evidence="5 6">CCMP1851</strain>
    </source>
</reference>
<keyword evidence="3" id="KW-0067">ATP-binding</keyword>
<dbReference type="Gene3D" id="1.20.120.1600">
    <property type="match status" value="1"/>
</dbReference>
<accession>A0ABR1G7X1</accession>
<dbReference type="GO" id="GO:0016301">
    <property type="term" value="F:kinase activity"/>
    <property type="evidence" value="ECO:0007669"/>
    <property type="project" value="UniProtKB-KW"/>
</dbReference>
<keyword evidence="5" id="KW-0418">Kinase</keyword>
<evidence type="ECO:0000256" key="3">
    <source>
        <dbReference type="ARBA" id="ARBA00022840"/>
    </source>
</evidence>
<keyword evidence="1" id="KW-0547">Nucleotide-binding</keyword>
<comment type="caution">
    <text evidence="5">The sequence shown here is derived from an EMBL/GenBank/DDBJ whole genome shotgun (WGS) entry which is preliminary data.</text>
</comment>
<feature type="chain" id="PRO_5046971160" evidence="4">
    <location>
        <begin position="18"/>
        <end position="483"/>
    </location>
</feature>
<dbReference type="HAMAP" id="MF_00376">
    <property type="entry name" value="Dephospho_CoA_kinase"/>
    <property type="match status" value="1"/>
</dbReference>
<dbReference type="NCBIfam" id="TIGR01549">
    <property type="entry name" value="HAD-SF-IA-v1"/>
    <property type="match status" value="1"/>
</dbReference>
<keyword evidence="2" id="KW-0378">Hydrolase</keyword>
<dbReference type="InterPro" id="IPR001977">
    <property type="entry name" value="Depp_CoAkinase"/>
</dbReference>
<dbReference type="Gene3D" id="3.40.50.300">
    <property type="entry name" value="P-loop containing nucleotide triphosphate hydrolases"/>
    <property type="match status" value="1"/>
</dbReference>
<dbReference type="InterPro" id="IPR051540">
    <property type="entry name" value="S-2-haloacid_dehalogenase"/>
</dbReference>
<feature type="signal peptide" evidence="4">
    <location>
        <begin position="1"/>
        <end position="17"/>
    </location>
</feature>